<dbReference type="EMBL" id="LQBP01000004">
    <property type="protein sequence ID" value="KUJ79419.1"/>
    <property type="molecule type" value="Genomic_DNA"/>
</dbReference>
<keyword evidence="2" id="KW-0808">Transferase</keyword>
<dbReference type="STRING" id="1685378.AVO44_09360"/>
<dbReference type="Gene3D" id="3.10.180.10">
    <property type="entry name" value="2,3-Dihydroxybiphenyl 1,2-Dioxygenase, domain 1"/>
    <property type="match status" value="1"/>
</dbReference>
<dbReference type="OrthoDB" id="8451710at2"/>
<organism evidence="2 3">
    <name type="scientific">Ruegeria profundi</name>
    <dbReference type="NCBI Taxonomy" id="1685378"/>
    <lineage>
        <taxon>Bacteria</taxon>
        <taxon>Pseudomonadati</taxon>
        <taxon>Pseudomonadota</taxon>
        <taxon>Alphaproteobacteria</taxon>
        <taxon>Rhodobacterales</taxon>
        <taxon>Roseobacteraceae</taxon>
        <taxon>Ruegeria</taxon>
    </lineage>
</organism>
<keyword evidence="3" id="KW-1185">Reference proteome</keyword>
<evidence type="ECO:0000313" key="2">
    <source>
        <dbReference type="EMBL" id="KUJ79419.1"/>
    </source>
</evidence>
<dbReference type="RefSeq" id="WP_068335822.1">
    <property type="nucleotide sequence ID" value="NZ_LQBP01000004.1"/>
</dbReference>
<dbReference type="GO" id="GO:0016301">
    <property type="term" value="F:kinase activity"/>
    <property type="evidence" value="ECO:0007669"/>
    <property type="project" value="UniProtKB-KW"/>
</dbReference>
<dbReference type="InterPro" id="IPR025870">
    <property type="entry name" value="Glyoxalase-like_dom"/>
</dbReference>
<sequence>MLLDHLAVAGETLEQAAAYVEHALGVPLQGGGKHETFGTHNRLLGLRDGLYLEAIAIDPNAPQPQPTRWFDLDRFSGSARLTNWICRVSDIDAALSILPDDAGKPVELARGALRWQMAVPPNGRLPFDNLFPALIRWHGDLHPAKMLEDSGCRLKRLVVFHPDALDLARLIGDLETVVFDTGPAALRAEFETPHGPRVLE</sequence>
<name>A0A0X3TUL4_9RHOB</name>
<dbReference type="Pfam" id="PF13468">
    <property type="entry name" value="Glyoxalase_3"/>
    <property type="match status" value="1"/>
</dbReference>
<keyword evidence="2" id="KW-0418">Kinase</keyword>
<feature type="domain" description="Glyoxalase-like" evidence="1">
    <location>
        <begin position="3"/>
        <end position="170"/>
    </location>
</feature>
<accession>A0A0X3TUL4</accession>
<reference evidence="3" key="1">
    <citation type="submission" date="2015-12" db="EMBL/GenBank/DDBJ databases">
        <authorList>
            <person name="Zhang G."/>
            <person name="Stingl U."/>
        </authorList>
    </citation>
    <scope>NUCLEOTIDE SEQUENCE [LARGE SCALE GENOMIC DNA]</scope>
    <source>
        <strain evidence="3">ZGT108</strain>
    </source>
</reference>
<gene>
    <name evidence="2" type="ORF">AVO44_09360</name>
</gene>
<evidence type="ECO:0000259" key="1">
    <source>
        <dbReference type="Pfam" id="PF13468"/>
    </source>
</evidence>
<dbReference type="InterPro" id="IPR029068">
    <property type="entry name" value="Glyas_Bleomycin-R_OHBP_Dase"/>
</dbReference>
<evidence type="ECO:0000313" key="3">
    <source>
        <dbReference type="Proteomes" id="UP000053690"/>
    </source>
</evidence>
<dbReference type="Proteomes" id="UP000053690">
    <property type="component" value="Unassembled WGS sequence"/>
</dbReference>
<proteinExistence type="predicted"/>
<dbReference type="AlphaFoldDB" id="A0A0X3TUL4"/>
<comment type="caution">
    <text evidence="2">The sequence shown here is derived from an EMBL/GenBank/DDBJ whole genome shotgun (WGS) entry which is preliminary data.</text>
</comment>
<protein>
    <submittedName>
        <fullName evidence="2">Polyphosphate kinase</fullName>
    </submittedName>
</protein>